<accession>A0A0K2U1K0</accession>
<evidence type="ECO:0000313" key="1">
    <source>
        <dbReference type="EMBL" id="CDW31817.1"/>
    </source>
</evidence>
<name>A0A0K2U1K0_LEPSM</name>
<dbReference type="EMBL" id="HACA01014456">
    <property type="protein sequence ID" value="CDW31817.1"/>
    <property type="molecule type" value="Transcribed_RNA"/>
</dbReference>
<sequence>MNAPDYSYYSQVFQPIPQIII</sequence>
<organism evidence="1">
    <name type="scientific">Lepeophtheirus salmonis</name>
    <name type="common">Salmon louse</name>
    <name type="synonym">Caligus salmonis</name>
    <dbReference type="NCBI Taxonomy" id="72036"/>
    <lineage>
        <taxon>Eukaryota</taxon>
        <taxon>Metazoa</taxon>
        <taxon>Ecdysozoa</taxon>
        <taxon>Arthropoda</taxon>
        <taxon>Crustacea</taxon>
        <taxon>Multicrustacea</taxon>
        <taxon>Hexanauplia</taxon>
        <taxon>Copepoda</taxon>
        <taxon>Siphonostomatoida</taxon>
        <taxon>Caligidae</taxon>
        <taxon>Lepeophtheirus</taxon>
    </lineage>
</organism>
<dbReference type="AlphaFoldDB" id="A0A0K2U1K0"/>
<reference evidence="1" key="1">
    <citation type="submission" date="2014-05" db="EMBL/GenBank/DDBJ databases">
        <authorList>
            <person name="Chronopoulou M."/>
        </authorList>
    </citation>
    <scope>NUCLEOTIDE SEQUENCE</scope>
    <source>
        <tissue evidence="1">Whole organism</tissue>
    </source>
</reference>
<proteinExistence type="predicted"/>
<protein>
    <submittedName>
        <fullName evidence="1">Uncharacterized protein</fullName>
    </submittedName>
</protein>